<dbReference type="PROSITE" id="PS51435">
    <property type="entry name" value="AP_NUCLEASE_F1_4"/>
    <property type="match status" value="1"/>
</dbReference>
<feature type="binding site" evidence="8">
    <location>
        <position position="104"/>
    </location>
    <ligand>
        <name>Mg(2+)</name>
        <dbReference type="ChEBI" id="CHEBI:18420"/>
        <label>1</label>
    </ligand>
</feature>
<dbReference type="PANTHER" id="PTHR22748">
    <property type="entry name" value="AP ENDONUCLEASE"/>
    <property type="match status" value="1"/>
</dbReference>
<keyword evidence="5" id="KW-0378">Hydrolase</keyword>
<dbReference type="InterPro" id="IPR005135">
    <property type="entry name" value="Endo/exonuclease/phosphatase"/>
</dbReference>
<organism evidence="13 14">
    <name type="scientific">Mytilus galloprovincialis</name>
    <name type="common">Mediterranean mussel</name>
    <dbReference type="NCBI Taxonomy" id="29158"/>
    <lineage>
        <taxon>Eukaryota</taxon>
        <taxon>Metazoa</taxon>
        <taxon>Spiralia</taxon>
        <taxon>Lophotrochozoa</taxon>
        <taxon>Mollusca</taxon>
        <taxon>Bivalvia</taxon>
        <taxon>Autobranchia</taxon>
        <taxon>Pteriomorphia</taxon>
        <taxon>Mytilida</taxon>
        <taxon>Mytiloidea</taxon>
        <taxon>Mytilidae</taxon>
        <taxon>Mytilinae</taxon>
        <taxon>Mytilus</taxon>
    </lineage>
</organism>
<dbReference type="InterPro" id="IPR004808">
    <property type="entry name" value="AP_endonuc_1"/>
</dbReference>
<feature type="site" description="Interaction with DNA substrate" evidence="9">
    <location>
        <position position="344"/>
    </location>
</feature>
<keyword evidence="13" id="KW-0456">Lyase</keyword>
<evidence type="ECO:0000256" key="8">
    <source>
        <dbReference type="PIRSR" id="PIRSR604808-2"/>
    </source>
</evidence>
<keyword evidence="6 8" id="KW-0460">Magnesium</keyword>
<feature type="binding site" evidence="8">
    <location>
        <position position="133"/>
    </location>
    <ligand>
        <name>Mg(2+)</name>
        <dbReference type="ChEBI" id="CHEBI:18420"/>
        <label>1</label>
    </ligand>
</feature>
<feature type="binding site" evidence="8">
    <location>
        <position position="247"/>
    </location>
    <ligand>
        <name>Mg(2+)</name>
        <dbReference type="ChEBI" id="CHEBI:18420"/>
        <label>1</label>
    </ligand>
</feature>
<evidence type="ECO:0000256" key="10">
    <source>
        <dbReference type="RuleBase" id="RU362131"/>
    </source>
</evidence>
<comment type="cofactor">
    <cofactor evidence="2">
        <name>Mn(2+)</name>
        <dbReference type="ChEBI" id="CHEBI:29035"/>
    </cofactor>
</comment>
<dbReference type="NCBIfam" id="TIGR00633">
    <property type="entry name" value="xth"/>
    <property type="match status" value="1"/>
</dbReference>
<dbReference type="SUPFAM" id="SSF56219">
    <property type="entry name" value="DNase I-like"/>
    <property type="match status" value="1"/>
</dbReference>
<feature type="site" description="Important for catalytic activity" evidence="9">
    <location>
        <position position="318"/>
    </location>
</feature>
<evidence type="ECO:0000256" key="6">
    <source>
        <dbReference type="ARBA" id="ARBA00022842"/>
    </source>
</evidence>
<evidence type="ECO:0000313" key="14">
    <source>
        <dbReference type="Proteomes" id="UP000596742"/>
    </source>
</evidence>
<feature type="active site" description="Proton acceptor" evidence="7">
    <location>
        <position position="344"/>
    </location>
</feature>
<dbReference type="AlphaFoldDB" id="A0A8B6E5F8"/>
<name>A0A8B6E5F8_MYTGA</name>
<keyword evidence="4 8" id="KW-0479">Metal-binding</keyword>
<evidence type="ECO:0000256" key="9">
    <source>
        <dbReference type="PIRSR" id="PIRSR604808-3"/>
    </source>
</evidence>
<dbReference type="GO" id="GO:0046872">
    <property type="term" value="F:metal ion binding"/>
    <property type="evidence" value="ECO:0007669"/>
    <property type="project" value="UniProtKB-KW"/>
</dbReference>
<dbReference type="Gene3D" id="3.60.10.10">
    <property type="entry name" value="Endonuclease/exonuclease/phosphatase"/>
    <property type="match status" value="1"/>
</dbReference>
<keyword evidence="13" id="KW-0540">Nuclease</keyword>
<feature type="binding site" evidence="8">
    <location>
        <position position="245"/>
    </location>
    <ligand>
        <name>Mg(2+)</name>
        <dbReference type="ChEBI" id="CHEBI:18420"/>
        <label>1</label>
    </ligand>
</feature>
<evidence type="ECO:0000256" key="3">
    <source>
        <dbReference type="ARBA" id="ARBA00007092"/>
    </source>
</evidence>
<feature type="active site" evidence="7">
    <location>
        <position position="205"/>
    </location>
</feature>
<reference evidence="13" key="1">
    <citation type="submission" date="2018-11" db="EMBL/GenBank/DDBJ databases">
        <authorList>
            <person name="Alioto T."/>
            <person name="Alioto T."/>
        </authorList>
    </citation>
    <scope>NUCLEOTIDE SEQUENCE</scope>
</reference>
<dbReference type="InterPro" id="IPR020848">
    <property type="entry name" value="AP_endonuclease_F1_CS"/>
</dbReference>
<evidence type="ECO:0000256" key="11">
    <source>
        <dbReference type="SAM" id="MobiDB-lite"/>
    </source>
</evidence>
<feature type="site" description="Transition state stabilizer" evidence="9">
    <location>
        <position position="247"/>
    </location>
</feature>
<comment type="caution">
    <text evidence="13">The sequence shown here is derived from an EMBL/GenBank/DDBJ whole genome shotgun (WGS) entry which is preliminary data.</text>
</comment>
<dbReference type="NCBIfam" id="TIGR00195">
    <property type="entry name" value="exoDNase_III"/>
    <property type="match status" value="1"/>
</dbReference>
<dbReference type="CDD" id="cd09087">
    <property type="entry name" value="Ape1-like_AP-endo"/>
    <property type="match status" value="1"/>
</dbReference>
<feature type="active site" description="Proton donor/acceptor" evidence="7">
    <location>
        <position position="245"/>
    </location>
</feature>
<dbReference type="InterPro" id="IPR036691">
    <property type="entry name" value="Endo/exonu/phosph_ase_sf"/>
</dbReference>
<feature type="binding site" evidence="8">
    <location>
        <position position="344"/>
    </location>
    <ligand>
        <name>Mg(2+)</name>
        <dbReference type="ChEBI" id="CHEBI:18420"/>
        <label>1</label>
    </ligand>
</feature>
<keyword evidence="14" id="KW-1185">Reference proteome</keyword>
<dbReference type="PROSITE" id="PS00728">
    <property type="entry name" value="AP_NUCLEASE_F1_3"/>
    <property type="match status" value="1"/>
</dbReference>
<accession>A0A8B6E5F8</accession>
<dbReference type="PANTHER" id="PTHR22748:SF6">
    <property type="entry name" value="DNA-(APURINIC OR APYRIMIDINIC SITE) ENDONUCLEASE"/>
    <property type="match status" value="1"/>
</dbReference>
<keyword evidence="8" id="KW-0464">Manganese</keyword>
<dbReference type="EMBL" id="UYJE01004567">
    <property type="protein sequence ID" value="VDI29202.1"/>
    <property type="molecule type" value="Genomic_DNA"/>
</dbReference>
<evidence type="ECO:0000313" key="13">
    <source>
        <dbReference type="EMBL" id="VDI29202.1"/>
    </source>
</evidence>
<dbReference type="PROSITE" id="PS00726">
    <property type="entry name" value="AP_NUCLEASE_F1_1"/>
    <property type="match status" value="1"/>
</dbReference>
<feature type="binding site" evidence="8">
    <location>
        <position position="343"/>
    </location>
    <ligand>
        <name>Mg(2+)</name>
        <dbReference type="ChEBI" id="CHEBI:18420"/>
        <label>1</label>
    </ligand>
</feature>
<comment type="catalytic activity">
    <reaction evidence="1">
        <text>Exonucleolytic cleavage in the 3'- to 5'-direction to yield nucleoside 5'-phosphates.</text>
        <dbReference type="EC" id="3.1.11.2"/>
    </reaction>
</comment>
<keyword evidence="10" id="KW-0234">DNA repair</keyword>
<dbReference type="EC" id="3.1.-.-" evidence="10"/>
<dbReference type="GO" id="GO:0008311">
    <property type="term" value="F:double-stranded DNA 3'-5' DNA exonuclease activity"/>
    <property type="evidence" value="ECO:0007669"/>
    <property type="project" value="UniProtKB-EC"/>
</dbReference>
<comment type="cofactor">
    <cofactor evidence="8 10">
        <name>Mg(2+)</name>
        <dbReference type="ChEBI" id="CHEBI:18420"/>
    </cofactor>
    <cofactor evidence="8 10">
        <name>Mn(2+)</name>
        <dbReference type="ChEBI" id="CHEBI:29035"/>
    </cofactor>
    <text evidence="8 10">Probably binds two magnesium or manganese ions per subunit.</text>
</comment>
<dbReference type="GO" id="GO:0003906">
    <property type="term" value="F:DNA-(apurinic or apyrimidinic site) endonuclease activity"/>
    <property type="evidence" value="ECO:0007669"/>
    <property type="project" value="TreeGrafter"/>
</dbReference>
<proteinExistence type="inferred from homology"/>
<dbReference type="GO" id="GO:0005634">
    <property type="term" value="C:nucleus"/>
    <property type="evidence" value="ECO:0007669"/>
    <property type="project" value="TreeGrafter"/>
</dbReference>
<evidence type="ECO:0000256" key="1">
    <source>
        <dbReference type="ARBA" id="ARBA00000493"/>
    </source>
</evidence>
<dbReference type="Proteomes" id="UP000596742">
    <property type="component" value="Unassembled WGS sequence"/>
</dbReference>
<gene>
    <name evidence="13" type="ORF">MGAL_10B004825</name>
</gene>
<evidence type="ECO:0000256" key="4">
    <source>
        <dbReference type="ARBA" id="ARBA00022723"/>
    </source>
</evidence>
<evidence type="ECO:0000256" key="2">
    <source>
        <dbReference type="ARBA" id="ARBA00001936"/>
    </source>
</evidence>
<dbReference type="GO" id="GO:0008081">
    <property type="term" value="F:phosphoric diester hydrolase activity"/>
    <property type="evidence" value="ECO:0007669"/>
    <property type="project" value="TreeGrafter"/>
</dbReference>
<dbReference type="GO" id="GO:0016829">
    <property type="term" value="F:lyase activity"/>
    <property type="evidence" value="ECO:0007669"/>
    <property type="project" value="UniProtKB-KW"/>
</dbReference>
<feature type="region of interest" description="Disordered" evidence="11">
    <location>
        <begin position="55"/>
        <end position="101"/>
    </location>
</feature>
<evidence type="ECO:0000256" key="7">
    <source>
        <dbReference type="PIRSR" id="PIRSR604808-1"/>
    </source>
</evidence>
<protein>
    <recommendedName>
        <fullName evidence="10">DNA-(apurinic or apyrimidinic site) endonuclease</fullName>
        <ecNumber evidence="10">3.1.-.-</ecNumber>
    </recommendedName>
</protein>
<dbReference type="GO" id="GO:0003677">
    <property type="term" value="F:DNA binding"/>
    <property type="evidence" value="ECO:0007669"/>
    <property type="project" value="InterPro"/>
</dbReference>
<dbReference type="InterPro" id="IPR020847">
    <property type="entry name" value="AP_endonuclease_F1_BS"/>
</dbReference>
<sequence length="353" mass="40182">MLSNLRASQAAHSFHTDMSTLYHLKSQLLSLVTHFRISAKFNIIKAVTDVEATTKKTTEAEDEPTTKKPKIEKKSSTASTDLPDDVDTSFPTQINPDAKTKDGNLQELCRGMLTKDGIDYLQKYKPDIFCIQETKCSQEKLPASLKVPDYHSYFSSGDTEGYAGTALYSKEKPINVTYGMGIKKLDDEGRLITAEYDTFYLVGAYVPNSGKGLVRLKYRTKEWDVAFRDYMKGLDAKKPVIYCGDLNVAHQETDLKNPKTNRNKTPGFHDDERQGFTDLLAEGFFDSFRELYPNARECWSFWTYMMNARAKNVGWRLDYFVLSDRLKKDLCEHAIQQDVMGSDHCPIVLQMAL</sequence>
<evidence type="ECO:0000259" key="12">
    <source>
        <dbReference type="Pfam" id="PF03372"/>
    </source>
</evidence>
<dbReference type="GO" id="GO:0006284">
    <property type="term" value="P:base-excision repair"/>
    <property type="evidence" value="ECO:0007669"/>
    <property type="project" value="TreeGrafter"/>
</dbReference>
<feature type="domain" description="Endonuclease/exonuclease/phosphatase" evidence="12">
    <location>
        <begin position="119"/>
        <end position="344"/>
    </location>
</feature>
<dbReference type="OrthoDB" id="498125at2759"/>
<keyword evidence="10" id="KW-0227">DNA damage</keyword>
<comment type="similarity">
    <text evidence="3 10">Belongs to the DNA repair enzymes AP/ExoA family.</text>
</comment>
<dbReference type="Pfam" id="PF03372">
    <property type="entry name" value="Exo_endo_phos"/>
    <property type="match status" value="1"/>
</dbReference>
<evidence type="ECO:0000256" key="5">
    <source>
        <dbReference type="ARBA" id="ARBA00022801"/>
    </source>
</evidence>
<keyword evidence="13" id="KW-0255">Endonuclease</keyword>